<keyword evidence="6" id="KW-0119">Carbohydrate metabolism</keyword>
<keyword evidence="4 10" id="KW-0418">Kinase</keyword>
<dbReference type="AlphaFoldDB" id="A0A6B9F125"/>
<organism evidence="10 11">
    <name type="scientific">Haloplanus rallus</name>
    <dbReference type="NCBI Taxonomy" id="1816183"/>
    <lineage>
        <taxon>Archaea</taxon>
        <taxon>Methanobacteriati</taxon>
        <taxon>Methanobacteriota</taxon>
        <taxon>Stenosarchaea group</taxon>
        <taxon>Halobacteria</taxon>
        <taxon>Halobacteriales</taxon>
        <taxon>Haloferacaceae</taxon>
        <taxon>Haloplanus</taxon>
    </lineage>
</organism>
<evidence type="ECO:0000313" key="11">
    <source>
        <dbReference type="Proteomes" id="UP000428325"/>
    </source>
</evidence>
<evidence type="ECO:0000256" key="1">
    <source>
        <dbReference type="ARBA" id="ARBA00005715"/>
    </source>
</evidence>
<evidence type="ECO:0000259" key="8">
    <source>
        <dbReference type="Pfam" id="PF07005"/>
    </source>
</evidence>
<dbReference type="SUPFAM" id="SSF142764">
    <property type="entry name" value="YgbK-like"/>
    <property type="match status" value="1"/>
</dbReference>
<sequence>MNSPSGNPTASAVGGGQKVCSTFDSSPEVGSIGKAIDIGQSVYDSPFVPVSQGTTSPHGRYVVFGNLFAEQGGKPYRLDRHPTMRAHPRTPMHESDIRRHLGEQTSRPVGLVDIRYVDSREDVASSLERTVSRGDEIVVFDALDTGHLETIGSVLWSAATERQGVLFCVGSSGLEHHALPAHWERTGEIDTDDECLKHRPPADPILVVSGSVAPTTASQVERAAAEGFETIRLDTPRLIDPAERDAERRAVVHDTVSVLESGTDVVLYTAKGPDDPAIERTRRRFEELGPPGVLGDRLGHQQGLIVREILRKVGLERACVAGGDTSGAVISALDITALEAIAVAAPGAPICRAVADRSFADGLEIAFKGGQTGGDDYFGVVKSGGVPLD</sequence>
<dbReference type="InterPro" id="IPR010737">
    <property type="entry name" value="4-carb_acid_sugar_kinase_N"/>
</dbReference>
<feature type="domain" description="Four-carbon acid sugar kinase N-terminal" evidence="8">
    <location>
        <begin position="18"/>
        <end position="176"/>
    </location>
</feature>
<dbReference type="Gene3D" id="3.40.50.10840">
    <property type="entry name" value="Putative sugar-binding, N-terminal domain"/>
    <property type="match status" value="1"/>
</dbReference>
<dbReference type="GO" id="GO:0005524">
    <property type="term" value="F:ATP binding"/>
    <property type="evidence" value="ECO:0007669"/>
    <property type="project" value="UniProtKB-KW"/>
</dbReference>
<accession>A0A6B9F125</accession>
<gene>
    <name evidence="10" type="ORF">EI982_03025</name>
</gene>
<feature type="domain" description="Four-carbon acid sugar kinase nucleotide binding" evidence="9">
    <location>
        <begin position="206"/>
        <end position="378"/>
    </location>
</feature>
<dbReference type="Pfam" id="PF07005">
    <property type="entry name" value="SBD_N"/>
    <property type="match status" value="1"/>
</dbReference>
<keyword evidence="5" id="KW-0067">ATP-binding</keyword>
<dbReference type="EMBL" id="CP034345">
    <property type="protein sequence ID" value="QGX93828.1"/>
    <property type="molecule type" value="Genomic_DNA"/>
</dbReference>
<dbReference type="Pfam" id="PF17042">
    <property type="entry name" value="NBD_C"/>
    <property type="match status" value="1"/>
</dbReference>
<dbReference type="Gene3D" id="3.40.980.20">
    <property type="entry name" value="Four-carbon acid sugar kinase, nucleotide binding domain"/>
    <property type="match status" value="1"/>
</dbReference>
<dbReference type="InterPro" id="IPR031475">
    <property type="entry name" value="NBD_C"/>
</dbReference>
<evidence type="ECO:0000259" key="9">
    <source>
        <dbReference type="Pfam" id="PF17042"/>
    </source>
</evidence>
<comment type="similarity">
    <text evidence="1">Belongs to the four-carbon acid sugar kinase family.</text>
</comment>
<keyword evidence="11" id="KW-1185">Reference proteome</keyword>
<name>A0A6B9F125_9EURY</name>
<reference evidence="10 11" key="1">
    <citation type="submission" date="2018-12" db="EMBL/GenBank/DDBJ databases">
        <title>Complete genome sequence of Haloplanus rallus MBLA0036.</title>
        <authorList>
            <person name="Nam Y.-d."/>
            <person name="Kang J."/>
            <person name="Chung W.-H."/>
            <person name="Park Y.S."/>
        </authorList>
    </citation>
    <scope>NUCLEOTIDE SEQUENCE [LARGE SCALE GENOMIC DNA]</scope>
    <source>
        <strain evidence="10 11">MBLA0036</strain>
    </source>
</reference>
<evidence type="ECO:0000256" key="2">
    <source>
        <dbReference type="ARBA" id="ARBA00022679"/>
    </source>
</evidence>
<dbReference type="InterPro" id="IPR042213">
    <property type="entry name" value="NBD_C_sf"/>
</dbReference>
<evidence type="ECO:0000313" key="10">
    <source>
        <dbReference type="EMBL" id="QGX93828.1"/>
    </source>
</evidence>
<evidence type="ECO:0000256" key="4">
    <source>
        <dbReference type="ARBA" id="ARBA00022777"/>
    </source>
</evidence>
<dbReference type="KEGG" id="hra:EI982_03025"/>
<evidence type="ECO:0000256" key="6">
    <source>
        <dbReference type="ARBA" id="ARBA00023277"/>
    </source>
</evidence>
<feature type="region of interest" description="Disordered" evidence="7">
    <location>
        <begin position="75"/>
        <end position="94"/>
    </location>
</feature>
<evidence type="ECO:0000256" key="7">
    <source>
        <dbReference type="SAM" id="MobiDB-lite"/>
    </source>
</evidence>
<keyword evidence="2" id="KW-0808">Transferase</keyword>
<dbReference type="InterPro" id="IPR037051">
    <property type="entry name" value="4-carb_acid_sugar_kinase_N_sf"/>
</dbReference>
<evidence type="ECO:0000256" key="5">
    <source>
        <dbReference type="ARBA" id="ARBA00022840"/>
    </source>
</evidence>
<proteinExistence type="inferred from homology"/>
<evidence type="ECO:0000256" key="3">
    <source>
        <dbReference type="ARBA" id="ARBA00022741"/>
    </source>
</evidence>
<keyword evidence="3" id="KW-0547">Nucleotide-binding</keyword>
<protein>
    <submittedName>
        <fullName evidence="10">Four-carbon acid sugar kinase family protein</fullName>
    </submittedName>
</protein>
<dbReference type="Proteomes" id="UP000428325">
    <property type="component" value="Chromosome"/>
</dbReference>
<dbReference type="GO" id="GO:0016301">
    <property type="term" value="F:kinase activity"/>
    <property type="evidence" value="ECO:0007669"/>
    <property type="project" value="UniProtKB-KW"/>
</dbReference>